<evidence type="ECO:0000256" key="3">
    <source>
        <dbReference type="ARBA" id="ARBA00022605"/>
    </source>
</evidence>
<comment type="function">
    <text evidence="6">Catalyzes the NADPH-dependent reduction of N-acetyl-5-glutamyl phosphate to yield N-acetyl-L-glutamate 5-semialdehyde.</text>
</comment>
<dbReference type="GO" id="GO:0005737">
    <property type="term" value="C:cytoplasm"/>
    <property type="evidence" value="ECO:0007669"/>
    <property type="project" value="UniProtKB-SubCell"/>
</dbReference>
<dbReference type="PANTHER" id="PTHR32338">
    <property type="entry name" value="N-ACETYL-GAMMA-GLUTAMYL-PHOSPHATE REDUCTASE, CHLOROPLASTIC-RELATED-RELATED"/>
    <property type="match status" value="1"/>
</dbReference>
<keyword evidence="9" id="KW-1185">Reference proteome</keyword>
<evidence type="ECO:0000313" key="8">
    <source>
        <dbReference type="EMBL" id="OLY42974.1"/>
    </source>
</evidence>
<name>A0A1R0F7M9_9HYPH</name>
<proteinExistence type="inferred from homology"/>
<dbReference type="InterPro" id="IPR010136">
    <property type="entry name" value="AGPR_type-2"/>
</dbReference>
<dbReference type="OrthoDB" id="9801289at2"/>
<dbReference type="SUPFAM" id="SSF51735">
    <property type="entry name" value="NAD(P)-binding Rossmann-fold domains"/>
    <property type="match status" value="1"/>
</dbReference>
<comment type="similarity">
    <text evidence="6">Belongs to the NAGSA dehydrogenase family. Type 2 subfamily.</text>
</comment>
<comment type="catalytic activity">
    <reaction evidence="6">
        <text>N-acetyl-L-glutamate 5-semialdehyde + phosphate + NADP(+) = N-acetyl-L-glutamyl 5-phosphate + NADPH + H(+)</text>
        <dbReference type="Rhea" id="RHEA:21588"/>
        <dbReference type="ChEBI" id="CHEBI:15378"/>
        <dbReference type="ChEBI" id="CHEBI:29123"/>
        <dbReference type="ChEBI" id="CHEBI:43474"/>
        <dbReference type="ChEBI" id="CHEBI:57783"/>
        <dbReference type="ChEBI" id="CHEBI:57936"/>
        <dbReference type="ChEBI" id="CHEBI:58349"/>
        <dbReference type="EC" id="1.2.1.38"/>
    </reaction>
</comment>
<dbReference type="RefSeq" id="WP_075870799.1">
    <property type="nucleotide sequence ID" value="NZ_CAMLCQ010000003.1"/>
</dbReference>
<dbReference type="SMART" id="SM00859">
    <property type="entry name" value="Semialdhyde_dh"/>
    <property type="match status" value="1"/>
</dbReference>
<gene>
    <name evidence="6" type="primary">argC</name>
    <name evidence="8" type="ORF">PEB0149_003920</name>
</gene>
<dbReference type="GO" id="GO:0051287">
    <property type="term" value="F:NAD binding"/>
    <property type="evidence" value="ECO:0007669"/>
    <property type="project" value="InterPro"/>
</dbReference>
<dbReference type="GO" id="GO:0003942">
    <property type="term" value="F:N-acetyl-gamma-glutamyl-phosphate reductase activity"/>
    <property type="evidence" value="ECO:0007669"/>
    <property type="project" value="UniProtKB-UniRule"/>
</dbReference>
<evidence type="ECO:0000313" key="9">
    <source>
        <dbReference type="Proteomes" id="UP000187344"/>
    </source>
</evidence>
<comment type="pathway">
    <text evidence="6">Amino-acid biosynthesis; L-arginine biosynthesis; N(2)-acetyl-L-ornithine from L-glutamate: step 3/4.</text>
</comment>
<dbReference type="NCBIfam" id="TIGR01851">
    <property type="entry name" value="argC_other"/>
    <property type="match status" value="1"/>
</dbReference>
<reference evidence="8 9" key="1">
    <citation type="submission" date="2016-12" db="EMBL/GenBank/DDBJ databases">
        <title>Comparative genomics of Bartonella apis.</title>
        <authorList>
            <person name="Engel P."/>
        </authorList>
    </citation>
    <scope>NUCLEOTIDE SEQUENCE [LARGE SCALE GENOMIC DNA]</scope>
    <source>
        <strain evidence="8 9">PEB0149</strain>
    </source>
</reference>
<evidence type="ECO:0000256" key="5">
    <source>
        <dbReference type="ARBA" id="ARBA00023002"/>
    </source>
</evidence>
<dbReference type="AlphaFoldDB" id="A0A1R0F7M9"/>
<feature type="active site" evidence="6">
    <location>
        <position position="117"/>
    </location>
</feature>
<sequence length="314" mass="34789">MRTKVFIDGEHGTTGLQIRKRLASRNDLEVLSISAEDRHNETARLERLNAADIAILCLPDDAAIETVKSIANNKKLRIIDSSTAHRISPQWVYGFAELTKGQSERIEAAQFVANPGCYPTGALSIIRPLREAGIMAEDFPVSINAVSGYTGGGKKMIGQMEDQSREDRITANYFIYGLNLRHKHVPEIRVHGKLAQSPIFVPSVGRFPQGMIVNIPLHNKLLEKTVSLTDLRSIFNVHYHESKFVKVASEEENSRLVRLDAELLANTDELKIFVFGDEKNGLFNICAVLDNLGKGASGAAVQNLDLMIGKNRKD</sequence>
<evidence type="ECO:0000256" key="2">
    <source>
        <dbReference type="ARBA" id="ARBA00022571"/>
    </source>
</evidence>
<dbReference type="InterPro" id="IPR036291">
    <property type="entry name" value="NAD(P)-bd_dom_sf"/>
</dbReference>
<dbReference type="PANTHER" id="PTHR32338:SF10">
    <property type="entry name" value="N-ACETYL-GAMMA-GLUTAMYL-PHOSPHATE REDUCTASE, CHLOROPLASTIC-RELATED"/>
    <property type="match status" value="1"/>
</dbReference>
<dbReference type="InterPro" id="IPR058924">
    <property type="entry name" value="AGPR_dimerisation_dom"/>
</dbReference>
<keyword evidence="1 6" id="KW-0963">Cytoplasm</keyword>
<comment type="subcellular location">
    <subcellularLocation>
        <location evidence="6">Cytoplasm</location>
    </subcellularLocation>
</comment>
<evidence type="ECO:0000256" key="6">
    <source>
        <dbReference type="HAMAP-Rule" id="MF_01110"/>
    </source>
</evidence>
<dbReference type="UniPathway" id="UPA00068">
    <property type="reaction ID" value="UER00108"/>
</dbReference>
<accession>A0A1R0F7M9</accession>
<dbReference type="Gene3D" id="3.40.50.720">
    <property type="entry name" value="NAD(P)-binding Rossmann-like Domain"/>
    <property type="match status" value="1"/>
</dbReference>
<evidence type="ECO:0000259" key="7">
    <source>
        <dbReference type="SMART" id="SM00859"/>
    </source>
</evidence>
<feature type="domain" description="Semialdehyde dehydrogenase NAD-binding" evidence="7">
    <location>
        <begin position="4"/>
        <end position="106"/>
    </location>
</feature>
<dbReference type="SUPFAM" id="SSF55347">
    <property type="entry name" value="Glyceraldehyde-3-phosphate dehydrogenase-like, C-terminal domain"/>
    <property type="match status" value="1"/>
</dbReference>
<dbReference type="InterPro" id="IPR050085">
    <property type="entry name" value="AGPR"/>
</dbReference>
<dbReference type="CDD" id="cd23935">
    <property type="entry name" value="AGPR_2_C"/>
    <property type="match status" value="1"/>
</dbReference>
<dbReference type="HAMAP" id="MF_01110">
    <property type="entry name" value="ArgC_type2"/>
    <property type="match status" value="1"/>
</dbReference>
<keyword evidence="4 6" id="KW-0521">NADP</keyword>
<protein>
    <recommendedName>
        <fullName evidence="6">N-acetyl-gamma-glutamyl-phosphate reductase</fullName>
        <shortName evidence="6">AGPR</shortName>
        <ecNumber evidence="6">1.2.1.38</ecNumber>
    </recommendedName>
    <alternativeName>
        <fullName evidence="6">N-acetyl-glutamate semialdehyde dehydrogenase</fullName>
        <shortName evidence="6">NAGSA dehydrogenase</shortName>
    </alternativeName>
</protein>
<comment type="caution">
    <text evidence="8">The sequence shown here is derived from an EMBL/GenBank/DDBJ whole genome shotgun (WGS) entry which is preliminary data.</text>
</comment>
<dbReference type="Pfam" id="PF22698">
    <property type="entry name" value="Semialdhyde_dhC_1"/>
    <property type="match status" value="1"/>
</dbReference>
<keyword evidence="2 6" id="KW-0055">Arginine biosynthesis</keyword>
<dbReference type="EC" id="1.2.1.38" evidence="6"/>
<dbReference type="GO" id="GO:0006526">
    <property type="term" value="P:L-arginine biosynthetic process"/>
    <property type="evidence" value="ECO:0007669"/>
    <property type="project" value="UniProtKB-UniRule"/>
</dbReference>
<dbReference type="Pfam" id="PF01118">
    <property type="entry name" value="Semialdhyde_dh"/>
    <property type="match status" value="1"/>
</dbReference>
<evidence type="ECO:0000256" key="4">
    <source>
        <dbReference type="ARBA" id="ARBA00022857"/>
    </source>
</evidence>
<organism evidence="8 9">
    <name type="scientific">Bartonella apis</name>
    <dbReference type="NCBI Taxonomy" id="1686310"/>
    <lineage>
        <taxon>Bacteria</taxon>
        <taxon>Pseudomonadati</taxon>
        <taxon>Pseudomonadota</taxon>
        <taxon>Alphaproteobacteria</taxon>
        <taxon>Hyphomicrobiales</taxon>
        <taxon>Bartonellaceae</taxon>
        <taxon>Bartonella</taxon>
    </lineage>
</organism>
<dbReference type="InterPro" id="IPR000534">
    <property type="entry name" value="Semialdehyde_DH_NAD-bd"/>
</dbReference>
<dbReference type="CDD" id="cd17896">
    <property type="entry name" value="AGPR_2_N"/>
    <property type="match status" value="1"/>
</dbReference>
<dbReference type="Gene3D" id="3.30.360.10">
    <property type="entry name" value="Dihydrodipicolinate Reductase, domain 2"/>
    <property type="match status" value="1"/>
</dbReference>
<dbReference type="EMBL" id="LXYT01000003">
    <property type="protein sequence ID" value="OLY42974.1"/>
    <property type="molecule type" value="Genomic_DNA"/>
</dbReference>
<evidence type="ECO:0000256" key="1">
    <source>
        <dbReference type="ARBA" id="ARBA00022490"/>
    </source>
</evidence>
<keyword evidence="3 6" id="KW-0028">Amino-acid biosynthesis</keyword>
<dbReference type="Proteomes" id="UP000187344">
    <property type="component" value="Unassembled WGS sequence"/>
</dbReference>
<keyword evidence="5 6" id="KW-0560">Oxidoreductase</keyword>